<evidence type="ECO:0000256" key="3">
    <source>
        <dbReference type="SAM" id="Phobius"/>
    </source>
</evidence>
<evidence type="ECO:0000313" key="7">
    <source>
        <dbReference type="Proteomes" id="UP000738376"/>
    </source>
</evidence>
<dbReference type="PANTHER" id="PTHR11851">
    <property type="entry name" value="METALLOPROTEASE"/>
    <property type="match status" value="1"/>
</dbReference>
<feature type="transmembrane region" description="Helical" evidence="3">
    <location>
        <begin position="449"/>
        <end position="473"/>
    </location>
</feature>
<feature type="domain" description="Peptidase M16 N-terminal" evidence="4">
    <location>
        <begin position="46"/>
        <end position="159"/>
    </location>
</feature>
<sequence length="488" mass="55437">MNLLRDLVLFPLLLCVASTTIPKSLEAKSNPSIPLERYQLANGLRVWHQYRPDSQSVIVYLVIKTGSRNETAANNGISHYVEHMVFTGTERWNEEQVKDTISNIGGSWNGWTDREQTGYYALVADRDISTALDWLSQIVFHPTFPVDKVEKERHVVFQEKGGQYGWLINQLEAWGYGYDLSREVEKALFPNSTLTMSVIGEEDSLKRIDRNMLLDYYKQHYTTENATLIVVGNIEPSQLKPMVTTYFGNLRSQGKPNSITNAIPANQGAYRVKVAGPMLNDQIRLMTGAQTVGDKHRDRWSLDVLAKMMNRDLTDEIRTKRGLVYSLSAYNNSYEDVGYFAVFTRSEEKHRDTILQLIDSYIENVRQGKVDEKRLAEAKTALIRSWLISREGNGAIAGSLISWSAILSNTETIPDYVSEIEKVSAKDLVRVVQTYFVPQHRFVAIHQPAITLIVGLQIAGIVIIIIVGGFIIYKIWRRKKVTKEVNSL</sequence>
<dbReference type="PANTHER" id="PTHR11851:SF49">
    <property type="entry name" value="MITOCHONDRIAL-PROCESSING PEPTIDASE SUBUNIT ALPHA"/>
    <property type="match status" value="1"/>
</dbReference>
<keyword evidence="3" id="KW-0812">Transmembrane</keyword>
<dbReference type="Pfam" id="PF05193">
    <property type="entry name" value="Peptidase_M16_C"/>
    <property type="match status" value="1"/>
</dbReference>
<dbReference type="InterPro" id="IPR050361">
    <property type="entry name" value="MPP/UQCRC_Complex"/>
</dbReference>
<dbReference type="Proteomes" id="UP000738376">
    <property type="component" value="Unassembled WGS sequence"/>
</dbReference>
<evidence type="ECO:0000256" key="2">
    <source>
        <dbReference type="RuleBase" id="RU004447"/>
    </source>
</evidence>
<gene>
    <name evidence="6" type="ORF">HC246_04625</name>
</gene>
<reference evidence="6 7" key="1">
    <citation type="submission" date="2020-03" db="EMBL/GenBank/DDBJ databases">
        <title>Draft Genome Sequence of 2-Methylisoborneol Producing Pseudanabaena yagii Strain GIHE-NHR1 Isolated from North Han River in South Korea.</title>
        <authorList>
            <person name="Jeong J."/>
        </authorList>
    </citation>
    <scope>NUCLEOTIDE SEQUENCE [LARGE SCALE GENOMIC DNA]</scope>
    <source>
        <strain evidence="6 7">GIHE-NHR1</strain>
    </source>
</reference>
<dbReference type="Pfam" id="PF00675">
    <property type="entry name" value="Peptidase_M16"/>
    <property type="match status" value="1"/>
</dbReference>
<dbReference type="PROSITE" id="PS00143">
    <property type="entry name" value="INSULINASE"/>
    <property type="match status" value="1"/>
</dbReference>
<keyword evidence="3" id="KW-0472">Membrane</keyword>
<dbReference type="InterPro" id="IPR001431">
    <property type="entry name" value="Pept_M16_Zn_BS"/>
</dbReference>
<evidence type="ECO:0000256" key="1">
    <source>
        <dbReference type="ARBA" id="ARBA00007261"/>
    </source>
</evidence>
<feature type="domain" description="Peptidase M16 C-terminal" evidence="5">
    <location>
        <begin position="208"/>
        <end position="382"/>
    </location>
</feature>
<dbReference type="EMBL" id="JAAVJL010000001">
    <property type="protein sequence ID" value="NMF57322.1"/>
    <property type="molecule type" value="Genomic_DNA"/>
</dbReference>
<evidence type="ECO:0000259" key="4">
    <source>
        <dbReference type="Pfam" id="PF00675"/>
    </source>
</evidence>
<dbReference type="SUPFAM" id="SSF63411">
    <property type="entry name" value="LuxS/MPP-like metallohydrolase"/>
    <property type="match status" value="2"/>
</dbReference>
<protein>
    <submittedName>
        <fullName evidence="6">Insulinase family protein</fullName>
    </submittedName>
</protein>
<dbReference type="InterPro" id="IPR011249">
    <property type="entry name" value="Metalloenz_LuxS/M16"/>
</dbReference>
<dbReference type="InterPro" id="IPR007863">
    <property type="entry name" value="Peptidase_M16_C"/>
</dbReference>
<comment type="similarity">
    <text evidence="1 2">Belongs to the peptidase M16 family.</text>
</comment>
<proteinExistence type="inferred from homology"/>
<keyword evidence="3" id="KW-1133">Transmembrane helix</keyword>
<evidence type="ECO:0000313" key="6">
    <source>
        <dbReference type="EMBL" id="NMF57322.1"/>
    </source>
</evidence>
<dbReference type="RefSeq" id="WP_169362373.1">
    <property type="nucleotide sequence ID" value="NZ_JAAVJL010000001.1"/>
</dbReference>
<accession>A0ABX1LMG1</accession>
<dbReference type="Gene3D" id="3.30.830.10">
    <property type="entry name" value="Metalloenzyme, LuxS/M16 peptidase-like"/>
    <property type="match status" value="2"/>
</dbReference>
<keyword evidence="7" id="KW-1185">Reference proteome</keyword>
<dbReference type="InterPro" id="IPR011765">
    <property type="entry name" value="Pept_M16_N"/>
</dbReference>
<comment type="caution">
    <text evidence="6">The sequence shown here is derived from an EMBL/GenBank/DDBJ whole genome shotgun (WGS) entry which is preliminary data.</text>
</comment>
<name>A0ABX1LMG1_9CYAN</name>
<organism evidence="6 7">
    <name type="scientific">Pseudanabaena yagii GIHE-NHR1</name>
    <dbReference type="NCBI Taxonomy" id="2722753"/>
    <lineage>
        <taxon>Bacteria</taxon>
        <taxon>Bacillati</taxon>
        <taxon>Cyanobacteriota</taxon>
        <taxon>Cyanophyceae</taxon>
        <taxon>Pseudanabaenales</taxon>
        <taxon>Pseudanabaenaceae</taxon>
        <taxon>Pseudanabaena</taxon>
        <taxon>Pseudanabaena yagii</taxon>
    </lineage>
</organism>
<evidence type="ECO:0000259" key="5">
    <source>
        <dbReference type="Pfam" id="PF05193"/>
    </source>
</evidence>